<feature type="domain" description="Phosphodiester glycosidase" evidence="1">
    <location>
        <begin position="68"/>
        <end position="215"/>
    </location>
</feature>
<dbReference type="EMBL" id="NEGB01000005">
    <property type="protein sequence ID" value="OTG65247.1"/>
    <property type="molecule type" value="Genomic_DNA"/>
</dbReference>
<sequence length="243" mass="27842">MLFFVILSAVSTTFADVQYQQIKTEKNEVDVIKIEWLKDLTLWLDDVNAKPYHHFLAIQNSLKPCDKMHFAMNAGMYQADFSPVGLYIENSKQLNILNEMQAFGNFYMQPNGVLAWNSQRAVIQTTTDYKKMNFKAKYATQSGPMLVIDGKINSQFSESSDSLKIRNGVGLKNNELYFMISHHPINFYDFAMIFKDQLKIKNALYLDGSISSAYIPQAQRDDQAFDLGPIIAYIEPKDGCQQR</sequence>
<accession>A0A1Y3CDU6</accession>
<evidence type="ECO:0000259" key="1">
    <source>
        <dbReference type="Pfam" id="PF09992"/>
    </source>
</evidence>
<keyword evidence="3" id="KW-1185">Reference proteome</keyword>
<reference evidence="2 3" key="1">
    <citation type="submission" date="2017-04" db="EMBL/GenBank/DDBJ databases">
        <title>High diversity of culturable Acinetobacter species in natural soil and water ecosystems.</title>
        <authorList>
            <person name="Nemec A."/>
            <person name="Radolfova-Krizova L."/>
        </authorList>
    </citation>
    <scope>NUCLEOTIDE SEQUENCE [LARGE SCALE GENOMIC DNA]</scope>
    <source>
        <strain evidence="2 3">ANC 4999</strain>
    </source>
</reference>
<dbReference type="RefSeq" id="WP_086203965.1">
    <property type="nucleotide sequence ID" value="NZ_NEGB01000005.1"/>
</dbReference>
<dbReference type="InterPro" id="IPR018711">
    <property type="entry name" value="NAGPA"/>
</dbReference>
<comment type="caution">
    <text evidence="2">The sequence shown here is derived from an EMBL/GenBank/DDBJ whole genome shotgun (WGS) entry which is preliminary data.</text>
</comment>
<dbReference type="Proteomes" id="UP000242765">
    <property type="component" value="Unassembled WGS sequence"/>
</dbReference>
<dbReference type="Pfam" id="PF09992">
    <property type="entry name" value="NAGPA"/>
    <property type="match status" value="1"/>
</dbReference>
<evidence type="ECO:0000313" key="3">
    <source>
        <dbReference type="Proteomes" id="UP000242765"/>
    </source>
</evidence>
<name>A0A1Y3CDU6_9GAMM</name>
<protein>
    <recommendedName>
        <fullName evidence="1">Phosphodiester glycosidase domain-containing protein</fullName>
    </recommendedName>
</protein>
<dbReference type="AlphaFoldDB" id="A0A1Y3CDU6"/>
<dbReference type="OrthoDB" id="5515706at2"/>
<organism evidence="2 3">
    <name type="scientific">Acinetobacter silvestris</name>
    <dbReference type="NCBI Taxonomy" id="1977882"/>
    <lineage>
        <taxon>Bacteria</taxon>
        <taxon>Pseudomonadati</taxon>
        <taxon>Pseudomonadota</taxon>
        <taxon>Gammaproteobacteria</taxon>
        <taxon>Moraxellales</taxon>
        <taxon>Moraxellaceae</taxon>
        <taxon>Acinetobacter</taxon>
    </lineage>
</organism>
<gene>
    <name evidence="2" type="ORF">B9T28_10330</name>
</gene>
<dbReference type="STRING" id="1977882.B9T28_10330"/>
<proteinExistence type="predicted"/>
<evidence type="ECO:0000313" key="2">
    <source>
        <dbReference type="EMBL" id="OTG65247.1"/>
    </source>
</evidence>